<evidence type="ECO:0000256" key="11">
    <source>
        <dbReference type="SAM" id="Phobius"/>
    </source>
</evidence>
<dbReference type="InterPro" id="IPR042855">
    <property type="entry name" value="V_SNARE_CC"/>
</dbReference>
<dbReference type="PANTHER" id="PTHR21136">
    <property type="entry name" value="SNARE PROTEINS"/>
    <property type="match status" value="1"/>
</dbReference>
<keyword evidence="11" id="KW-0812">Transmembrane</keyword>
<dbReference type="PRINTS" id="PR00219">
    <property type="entry name" value="SYNAPTOBREVN"/>
</dbReference>
<organism evidence="13 14">
    <name type="scientific">Clonorchis sinensis</name>
    <name type="common">Chinese liver fluke</name>
    <dbReference type="NCBI Taxonomy" id="79923"/>
    <lineage>
        <taxon>Eukaryota</taxon>
        <taxon>Metazoa</taxon>
        <taxon>Spiralia</taxon>
        <taxon>Lophotrochozoa</taxon>
        <taxon>Platyhelminthes</taxon>
        <taxon>Trematoda</taxon>
        <taxon>Digenea</taxon>
        <taxon>Opisthorchiida</taxon>
        <taxon>Opisthorchiata</taxon>
        <taxon>Opisthorchiidae</taxon>
        <taxon>Clonorchis</taxon>
    </lineage>
</organism>
<dbReference type="SUPFAM" id="SSF64356">
    <property type="entry name" value="SNARE-like"/>
    <property type="match status" value="1"/>
</dbReference>
<keyword evidence="10" id="KW-0175">Coiled coil</keyword>
<reference evidence="13 14" key="2">
    <citation type="journal article" date="2021" name="Genomics">
        <title>High-quality reference genome for Clonorchis sinensis.</title>
        <authorList>
            <person name="Young N.D."/>
            <person name="Stroehlein A.J."/>
            <person name="Kinkar L."/>
            <person name="Wang T."/>
            <person name="Sohn W.M."/>
            <person name="Chang B.C.H."/>
            <person name="Kaur P."/>
            <person name="Weisz D."/>
            <person name="Dudchenko O."/>
            <person name="Aiden E.L."/>
            <person name="Korhonen P.K."/>
            <person name="Gasser R.B."/>
        </authorList>
    </citation>
    <scope>NUCLEOTIDE SEQUENCE [LARGE SCALE GENOMIC DNA]</scope>
    <source>
        <strain evidence="13">Cs-k2</strain>
    </source>
</reference>
<dbReference type="GO" id="GO:0005794">
    <property type="term" value="C:Golgi apparatus"/>
    <property type="evidence" value="ECO:0007669"/>
    <property type="project" value="UniProtKB-SubCell"/>
</dbReference>
<dbReference type="GO" id="GO:0030658">
    <property type="term" value="C:transport vesicle membrane"/>
    <property type="evidence" value="ECO:0007669"/>
    <property type="project" value="UniProtKB-SubCell"/>
</dbReference>
<dbReference type="GO" id="GO:0015031">
    <property type="term" value="P:protein transport"/>
    <property type="evidence" value="ECO:0007669"/>
    <property type="project" value="UniProtKB-KW"/>
</dbReference>
<evidence type="ECO:0000256" key="8">
    <source>
        <dbReference type="ARBA" id="ARBA00039269"/>
    </source>
</evidence>
<dbReference type="Pfam" id="PF00957">
    <property type="entry name" value="Synaptobrevin"/>
    <property type="match status" value="1"/>
</dbReference>
<feature type="domain" description="V-SNARE coiled-coil homology" evidence="12">
    <location>
        <begin position="126"/>
        <end position="186"/>
    </location>
</feature>
<evidence type="ECO:0000256" key="4">
    <source>
        <dbReference type="ARBA" id="ARBA00037803"/>
    </source>
</evidence>
<proteinExistence type="predicted"/>
<protein>
    <recommendedName>
        <fullName evidence="8">Vesicle-associated membrane protein 7</fullName>
    </recommendedName>
    <alternativeName>
        <fullName evidence="9">Synaptobrevin-like protein 1</fullName>
    </alternativeName>
</protein>
<evidence type="ECO:0000259" key="12">
    <source>
        <dbReference type="PROSITE" id="PS50892"/>
    </source>
</evidence>
<reference evidence="13 14" key="1">
    <citation type="journal article" date="2018" name="Biotechnol. Adv.">
        <title>Improved genomic resources and new bioinformatic workflow for the carcinogenic parasite Clonorchis sinensis: Biotechnological implications.</title>
        <authorList>
            <person name="Wang D."/>
            <person name="Korhonen P.K."/>
            <person name="Gasser R.B."/>
            <person name="Young N.D."/>
        </authorList>
    </citation>
    <scope>NUCLEOTIDE SEQUENCE [LARGE SCALE GENOMIC DNA]</scope>
    <source>
        <strain evidence="13">Cs-k2</strain>
    </source>
</reference>
<evidence type="ECO:0000313" key="14">
    <source>
        <dbReference type="Proteomes" id="UP000286415"/>
    </source>
</evidence>
<dbReference type="CDD" id="cd15843">
    <property type="entry name" value="R-SNARE"/>
    <property type="match status" value="1"/>
</dbReference>
<dbReference type="GO" id="GO:0016192">
    <property type="term" value="P:vesicle-mediated transport"/>
    <property type="evidence" value="ECO:0007669"/>
    <property type="project" value="InterPro"/>
</dbReference>
<dbReference type="SUPFAM" id="SSF58038">
    <property type="entry name" value="SNARE fusion complex"/>
    <property type="match status" value="1"/>
</dbReference>
<dbReference type="Proteomes" id="UP000286415">
    <property type="component" value="Unassembled WGS sequence"/>
</dbReference>
<keyword evidence="2" id="KW-0653">Protein transport</keyword>
<evidence type="ECO:0000256" key="7">
    <source>
        <dbReference type="ARBA" id="ARBA00037875"/>
    </source>
</evidence>
<dbReference type="Gene3D" id="1.20.5.110">
    <property type="match status" value="1"/>
</dbReference>
<gene>
    <name evidence="13" type="ORF">CSKR_104513</name>
</gene>
<dbReference type="PROSITE" id="PS50892">
    <property type="entry name" value="V_SNARE"/>
    <property type="match status" value="1"/>
</dbReference>
<accession>A0A8T1M5Y9</accession>
<dbReference type="GO" id="GO:0030670">
    <property type="term" value="C:phagocytic vesicle membrane"/>
    <property type="evidence" value="ECO:0007669"/>
    <property type="project" value="UniProtKB-SubCell"/>
</dbReference>
<evidence type="ECO:0000256" key="9">
    <source>
        <dbReference type="ARBA" id="ARBA00042194"/>
    </source>
</evidence>
<evidence type="ECO:0000256" key="1">
    <source>
        <dbReference type="ARBA" id="ARBA00004163"/>
    </source>
</evidence>
<dbReference type="EMBL" id="NIRI02000056">
    <property type="protein sequence ID" value="KAG5444245.1"/>
    <property type="molecule type" value="Genomic_DNA"/>
</dbReference>
<dbReference type="PANTHER" id="PTHR21136:SF168">
    <property type="entry name" value="VESICLE-ASSOCIATED MEMBRANE PROTEIN 9"/>
    <property type="match status" value="1"/>
</dbReference>
<keyword evidence="11" id="KW-0472">Membrane</keyword>
<dbReference type="Gene3D" id="3.30.450.50">
    <property type="entry name" value="Longin domain"/>
    <property type="match status" value="1"/>
</dbReference>
<comment type="caution">
    <text evidence="13">The sequence shown here is derived from an EMBL/GenBank/DDBJ whole genome shotgun (WGS) entry which is preliminary data.</text>
</comment>
<evidence type="ECO:0000256" key="10">
    <source>
        <dbReference type="PROSITE-ProRule" id="PRU00290"/>
    </source>
</evidence>
<dbReference type="GO" id="GO:0005765">
    <property type="term" value="C:lysosomal membrane"/>
    <property type="evidence" value="ECO:0007669"/>
    <property type="project" value="UniProtKB-SubCell"/>
</dbReference>
<dbReference type="InterPro" id="IPR001388">
    <property type="entry name" value="Synaptobrevin-like"/>
</dbReference>
<dbReference type="GO" id="GO:0031902">
    <property type="term" value="C:late endosome membrane"/>
    <property type="evidence" value="ECO:0007669"/>
    <property type="project" value="UniProtKB-SubCell"/>
</dbReference>
<feature type="transmembrane region" description="Helical" evidence="11">
    <location>
        <begin position="192"/>
        <end position="211"/>
    </location>
</feature>
<evidence type="ECO:0000313" key="13">
    <source>
        <dbReference type="EMBL" id="KAG5444245.1"/>
    </source>
</evidence>
<evidence type="ECO:0000256" key="2">
    <source>
        <dbReference type="ARBA" id="ARBA00022927"/>
    </source>
</evidence>
<dbReference type="OrthoDB" id="248747at2759"/>
<name>A0A8T1M5Y9_CLOSI</name>
<dbReference type="InterPro" id="IPR051097">
    <property type="entry name" value="Synaptobrevin-like_transport"/>
</dbReference>
<dbReference type="AlphaFoldDB" id="A0A8T1M5Y9"/>
<dbReference type="InterPro" id="IPR011012">
    <property type="entry name" value="Longin-like_dom_sf"/>
</dbReference>
<sequence>MSLYFCAITNKKNILCKQAIANRDCSNIVEGFLHRNSPEGHLFYAEDGFGVHTLTVSEISFVAVTDINTPRHQPHQFIVDLAKTFATKSKLVEKAKDGQEGSLQHSFGSVLKDKMAHFEQFKANIPMAALQANVEGVTNVLRDNLDQIMKRGQLAGDLAEKTEELEGSAQMFKQISKKVESHERSKHLRMKFILIGVGVAVLLVILLIILWQTGVFKSH</sequence>
<evidence type="ECO:0000256" key="3">
    <source>
        <dbReference type="ARBA" id="ARBA00037801"/>
    </source>
</evidence>
<evidence type="ECO:0000256" key="5">
    <source>
        <dbReference type="ARBA" id="ARBA00037845"/>
    </source>
</evidence>
<evidence type="ECO:0000256" key="6">
    <source>
        <dbReference type="ARBA" id="ARBA00037863"/>
    </source>
</evidence>
<keyword evidence="14" id="KW-1185">Reference proteome</keyword>
<keyword evidence="11" id="KW-1133">Transmembrane helix</keyword>
<keyword evidence="2" id="KW-0813">Transport</keyword>
<dbReference type="GO" id="GO:0005789">
    <property type="term" value="C:endoplasmic reticulum membrane"/>
    <property type="evidence" value="ECO:0007669"/>
    <property type="project" value="UniProtKB-SubCell"/>
</dbReference>
<comment type="subcellular location">
    <subcellularLocation>
        <location evidence="7">Cytoplasmic vesicle</location>
        <location evidence="7">Phagosome membrane</location>
        <topology evidence="7">Single-pass type IV membrane protein</topology>
    </subcellularLocation>
    <subcellularLocation>
        <location evidence="4">Cytoplasmic vesicle</location>
        <location evidence="4">Secretory vesicle membrane</location>
        <topology evidence="4">Single-pass type IV membrane protein</topology>
    </subcellularLocation>
    <subcellularLocation>
        <location evidence="1">Endoplasmic reticulum membrane</location>
        <topology evidence="1">Single-pass type IV membrane protein</topology>
    </subcellularLocation>
    <subcellularLocation>
        <location evidence="3">Golgi apparatus</location>
        <location evidence="3">trans-Golgi network membrane</location>
        <topology evidence="3">Single-pass type IV membrane protein</topology>
    </subcellularLocation>
    <subcellularLocation>
        <location evidence="5">Late endosome membrane</location>
        <topology evidence="5">Single-pass type IV membrane protein</topology>
    </subcellularLocation>
    <subcellularLocation>
        <location evidence="6">Lysosome membrane</location>
        <topology evidence="6">Single-pass type IV membrane protein</topology>
    </subcellularLocation>
</comment>